<reference evidence="3" key="1">
    <citation type="submission" date="2016-10" db="EMBL/GenBank/DDBJ databases">
        <authorList>
            <person name="Varghese N."/>
            <person name="Submissions S."/>
        </authorList>
    </citation>
    <scope>NUCLEOTIDE SEQUENCE [LARGE SCALE GENOMIC DNA]</scope>
    <source>
        <strain evidence="3">R-53102</strain>
    </source>
</reference>
<evidence type="ECO:0000313" key="3">
    <source>
        <dbReference type="Proteomes" id="UP000199599"/>
    </source>
</evidence>
<organism evidence="2 3">
    <name type="scientific">Lactobacillus bombicola</name>
    <dbReference type="NCBI Taxonomy" id="1505723"/>
    <lineage>
        <taxon>Bacteria</taxon>
        <taxon>Bacillati</taxon>
        <taxon>Bacillota</taxon>
        <taxon>Bacilli</taxon>
        <taxon>Lactobacillales</taxon>
        <taxon>Lactobacillaceae</taxon>
        <taxon>Lactobacillus</taxon>
    </lineage>
</organism>
<dbReference type="InterPro" id="IPR013422">
    <property type="entry name" value="CRISPR-assoc_prot_Cas5_N"/>
</dbReference>
<dbReference type="GO" id="GO:0051607">
    <property type="term" value="P:defense response to virus"/>
    <property type="evidence" value="ECO:0007669"/>
    <property type="project" value="UniProtKB-KW"/>
</dbReference>
<name>A0A1I1TXZ5_9LACO</name>
<dbReference type="AlphaFoldDB" id="A0A1I1TXZ5"/>
<dbReference type="CDD" id="cd09756">
    <property type="entry name" value="Cas5_I-E"/>
    <property type="match status" value="1"/>
</dbReference>
<dbReference type="NCBIfam" id="TIGR01868">
    <property type="entry name" value="casD_Cas5e"/>
    <property type="match status" value="1"/>
</dbReference>
<dbReference type="GO" id="GO:0043571">
    <property type="term" value="P:maintenance of CRISPR repeat elements"/>
    <property type="evidence" value="ECO:0007669"/>
    <property type="project" value="InterPro"/>
</dbReference>
<evidence type="ECO:0000256" key="1">
    <source>
        <dbReference type="ARBA" id="ARBA00023118"/>
    </source>
</evidence>
<dbReference type="STRING" id="1505723.SAMN04487792_1580"/>
<sequence length="232" mass="26188">MKTLTIRLTAPLQSYGNEATFERRTSGDYPSKSAIVGMIAAALGYSRDDKRIQELNKLQFVVRIDQPGKILTDFQTVEWKTGTRKITYREYLQDAVFVVAIGGGPDDIDCIKYALKHPRYALFLGRRANSPAGVLQITEFPDKDPVTALKALPWQASNWYQRRHSADELIKIQVVADANLLSTNRTSLVKDHVLSLDSKARQYKSRPIATTQVELRNPLFKQNTQHDALSPL</sequence>
<dbReference type="NCBIfam" id="TIGR02593">
    <property type="entry name" value="CRISPR_cas5"/>
    <property type="match status" value="1"/>
</dbReference>
<dbReference type="InterPro" id="IPR021124">
    <property type="entry name" value="CRISPR-assoc_prot_Cas5"/>
</dbReference>
<dbReference type="Proteomes" id="UP000199599">
    <property type="component" value="Unassembled WGS sequence"/>
</dbReference>
<evidence type="ECO:0000313" key="2">
    <source>
        <dbReference type="EMBL" id="SFD61303.1"/>
    </source>
</evidence>
<dbReference type="Pfam" id="PF09704">
    <property type="entry name" value="Cas_Cas5d"/>
    <property type="match status" value="1"/>
</dbReference>
<keyword evidence="1" id="KW-0051">Antiviral defense</keyword>
<dbReference type="InterPro" id="IPR010147">
    <property type="entry name" value="CRISPR-assoc_prot_CasD"/>
</dbReference>
<dbReference type="Gene3D" id="3.30.70.2660">
    <property type="match status" value="1"/>
</dbReference>
<protein>
    <submittedName>
        <fullName evidence="2">CRISPR-associated protein, Cas5e family</fullName>
    </submittedName>
</protein>
<dbReference type="EMBL" id="FOMN01000012">
    <property type="protein sequence ID" value="SFD61303.1"/>
    <property type="molecule type" value="Genomic_DNA"/>
</dbReference>
<accession>A0A1I1TXZ5</accession>
<dbReference type="RefSeq" id="WP_090094074.1">
    <property type="nucleotide sequence ID" value="NZ_CBCRVU010000004.1"/>
</dbReference>
<proteinExistence type="predicted"/>
<dbReference type="GO" id="GO:0003723">
    <property type="term" value="F:RNA binding"/>
    <property type="evidence" value="ECO:0007669"/>
    <property type="project" value="InterPro"/>
</dbReference>
<gene>
    <name evidence="2" type="ORF">SAMN04487792_1580</name>
</gene>